<evidence type="ECO:0000256" key="2">
    <source>
        <dbReference type="ARBA" id="ARBA00023004"/>
    </source>
</evidence>
<dbReference type="SUPFAM" id="SSF54862">
    <property type="entry name" value="4Fe-4S ferredoxins"/>
    <property type="match status" value="1"/>
</dbReference>
<keyword evidence="3" id="KW-0411">Iron-sulfur</keyword>
<feature type="domain" description="4Fe-4S ferredoxin-type" evidence="4">
    <location>
        <begin position="47"/>
        <end position="79"/>
    </location>
</feature>
<proteinExistence type="predicted"/>
<feature type="domain" description="4Fe-4S ferredoxin-type" evidence="4">
    <location>
        <begin position="4"/>
        <end position="36"/>
    </location>
</feature>
<sequence length="91" mass="10266">MIIPVINIDRKKCTSPLDCAVCLRQCPQAVFKAKPAKVYKFRETPENEYIITAPYWPACTGCRECVQRCPTGAITIEYREIPEGKEEGNNG</sequence>
<dbReference type="PROSITE" id="PS00198">
    <property type="entry name" value="4FE4S_FER_1"/>
    <property type="match status" value="1"/>
</dbReference>
<evidence type="ECO:0000256" key="3">
    <source>
        <dbReference type="ARBA" id="ARBA00023014"/>
    </source>
</evidence>
<keyword evidence="2" id="KW-0408">Iron</keyword>
<dbReference type="RefSeq" id="WP_073165606.1">
    <property type="nucleotide sequence ID" value="NZ_FQUW01000022.1"/>
</dbReference>
<protein>
    <submittedName>
        <fullName evidence="5">4Fe-4S dicluster domain-containing protein</fullName>
    </submittedName>
</protein>
<evidence type="ECO:0000313" key="5">
    <source>
        <dbReference type="EMBL" id="SHF31022.1"/>
    </source>
</evidence>
<dbReference type="OrthoDB" id="5421405at2"/>
<dbReference type="Proteomes" id="UP000184196">
    <property type="component" value="Unassembled WGS sequence"/>
</dbReference>
<dbReference type="PROSITE" id="PS51379">
    <property type="entry name" value="4FE4S_FER_2"/>
    <property type="match status" value="2"/>
</dbReference>
<name>A0A1M5AM84_9FIRM</name>
<keyword evidence="1" id="KW-0479">Metal-binding</keyword>
<dbReference type="GO" id="GO:0046872">
    <property type="term" value="F:metal ion binding"/>
    <property type="evidence" value="ECO:0007669"/>
    <property type="project" value="UniProtKB-KW"/>
</dbReference>
<dbReference type="Pfam" id="PF13187">
    <property type="entry name" value="Fer4_9"/>
    <property type="match status" value="1"/>
</dbReference>
<dbReference type="AlphaFoldDB" id="A0A1M5AM84"/>
<organism evidence="5 6">
    <name type="scientific">Desulfofundulus australicus DSM 11792</name>
    <dbReference type="NCBI Taxonomy" id="1121425"/>
    <lineage>
        <taxon>Bacteria</taxon>
        <taxon>Bacillati</taxon>
        <taxon>Bacillota</taxon>
        <taxon>Clostridia</taxon>
        <taxon>Eubacteriales</taxon>
        <taxon>Peptococcaceae</taxon>
        <taxon>Desulfofundulus</taxon>
    </lineage>
</organism>
<dbReference type="GO" id="GO:0051536">
    <property type="term" value="F:iron-sulfur cluster binding"/>
    <property type="evidence" value="ECO:0007669"/>
    <property type="project" value="UniProtKB-KW"/>
</dbReference>
<dbReference type="InterPro" id="IPR017900">
    <property type="entry name" value="4Fe4S_Fe_S_CS"/>
</dbReference>
<evidence type="ECO:0000259" key="4">
    <source>
        <dbReference type="PROSITE" id="PS51379"/>
    </source>
</evidence>
<reference evidence="6" key="1">
    <citation type="submission" date="2016-11" db="EMBL/GenBank/DDBJ databases">
        <authorList>
            <person name="Varghese N."/>
            <person name="Submissions S."/>
        </authorList>
    </citation>
    <scope>NUCLEOTIDE SEQUENCE [LARGE SCALE GENOMIC DNA]</scope>
    <source>
        <strain evidence="6">DSM 11792</strain>
    </source>
</reference>
<dbReference type="InterPro" id="IPR017896">
    <property type="entry name" value="4Fe4S_Fe-S-bd"/>
</dbReference>
<evidence type="ECO:0000256" key="1">
    <source>
        <dbReference type="ARBA" id="ARBA00022723"/>
    </source>
</evidence>
<accession>A0A1M5AM84</accession>
<dbReference type="Gene3D" id="3.30.70.20">
    <property type="match status" value="1"/>
</dbReference>
<keyword evidence="6" id="KW-1185">Reference proteome</keyword>
<dbReference type="EMBL" id="FQUW01000022">
    <property type="protein sequence ID" value="SHF31022.1"/>
    <property type="molecule type" value="Genomic_DNA"/>
</dbReference>
<gene>
    <name evidence="5" type="ORF">SAMN02745218_01941</name>
</gene>
<evidence type="ECO:0000313" key="6">
    <source>
        <dbReference type="Proteomes" id="UP000184196"/>
    </source>
</evidence>